<dbReference type="Gene3D" id="3.30.20.10">
    <property type="entry name" value="Endochitinase, domain 2"/>
    <property type="match status" value="1"/>
</dbReference>
<protein>
    <submittedName>
        <fullName evidence="6">Endochitinase EP3-like</fullName>
    </submittedName>
</protein>
<dbReference type="EMBL" id="CACTIH010000205">
    <property type="protein sequence ID" value="CAA2957015.1"/>
    <property type="molecule type" value="Genomic_DNA"/>
</dbReference>
<keyword evidence="4" id="KW-1015">Disulfide bond</keyword>
<evidence type="ECO:0000256" key="1">
    <source>
        <dbReference type="ARBA" id="ARBA00003102"/>
    </source>
</evidence>
<dbReference type="PROSITE" id="PS00774">
    <property type="entry name" value="CHITINASE_19_2"/>
    <property type="match status" value="1"/>
</dbReference>
<evidence type="ECO:0000256" key="3">
    <source>
        <dbReference type="ARBA" id="ARBA00023024"/>
    </source>
</evidence>
<dbReference type="Gene3D" id="1.10.530.10">
    <property type="match status" value="1"/>
</dbReference>
<dbReference type="FunFam" id="3.30.20.10:FF:000001">
    <property type="entry name" value="Endochitinase (Chitinase)"/>
    <property type="match status" value="1"/>
</dbReference>
<dbReference type="PANTHER" id="PTHR22595">
    <property type="entry name" value="CHITINASE-RELATED"/>
    <property type="match status" value="1"/>
</dbReference>
<keyword evidence="3" id="KW-0119">Carbohydrate metabolism</keyword>
<keyword evidence="2" id="KW-0611">Plant defense</keyword>
<dbReference type="AlphaFoldDB" id="A0A8S0PSG1"/>
<dbReference type="InterPro" id="IPR023346">
    <property type="entry name" value="Lysozyme-like_dom_sf"/>
</dbReference>
<dbReference type="GO" id="GO:0006952">
    <property type="term" value="P:defense response"/>
    <property type="evidence" value="ECO:0007669"/>
    <property type="project" value="UniProtKB-KW"/>
</dbReference>
<dbReference type="Gramene" id="OE9A066587T1">
    <property type="protein sequence ID" value="OE9A066587C1"/>
    <property type="gene ID" value="OE9A066587"/>
</dbReference>
<evidence type="ECO:0000256" key="4">
    <source>
        <dbReference type="ARBA" id="ARBA00023157"/>
    </source>
</evidence>
<dbReference type="InterPro" id="IPR000726">
    <property type="entry name" value="Glyco_hydro_19_cat"/>
</dbReference>
<keyword evidence="3" id="KW-0146">Chitin degradation</keyword>
<dbReference type="SUPFAM" id="SSF53955">
    <property type="entry name" value="Lysozyme-like"/>
    <property type="match status" value="1"/>
</dbReference>
<comment type="function">
    <text evidence="1">Defense against chitin-containing fungal pathogens.</text>
</comment>
<reference evidence="6 7" key="1">
    <citation type="submission" date="2019-12" db="EMBL/GenBank/DDBJ databases">
        <authorList>
            <person name="Alioto T."/>
            <person name="Alioto T."/>
            <person name="Gomez Garrido J."/>
        </authorList>
    </citation>
    <scope>NUCLEOTIDE SEQUENCE [LARGE SCALE GENOMIC DNA]</scope>
</reference>
<evidence type="ECO:0000313" key="7">
    <source>
        <dbReference type="Proteomes" id="UP000594638"/>
    </source>
</evidence>
<proteinExistence type="predicted"/>
<name>A0A8S0PSG1_OLEEU</name>
<evidence type="ECO:0000259" key="5">
    <source>
        <dbReference type="PROSITE" id="PS00774"/>
    </source>
</evidence>
<feature type="domain" description="Glycoside hydrolase family 19 catalytic" evidence="5">
    <location>
        <begin position="171"/>
        <end position="181"/>
    </location>
</feature>
<comment type="caution">
    <text evidence="6">The sequence shown here is derived from an EMBL/GenBank/DDBJ whole genome shotgun (WGS) entry which is preliminary data.</text>
</comment>
<keyword evidence="3" id="KW-0624">Polysaccharide degradation</keyword>
<dbReference type="GO" id="GO:0006032">
    <property type="term" value="P:chitin catabolic process"/>
    <property type="evidence" value="ECO:0007669"/>
    <property type="project" value="UniProtKB-KW"/>
</dbReference>
<dbReference type="Proteomes" id="UP000594638">
    <property type="component" value="Unassembled WGS sequence"/>
</dbReference>
<dbReference type="Pfam" id="PF00182">
    <property type="entry name" value="Glyco_hydro_19"/>
    <property type="match status" value="1"/>
</dbReference>
<dbReference type="CDD" id="cd00325">
    <property type="entry name" value="chitinase_GH19"/>
    <property type="match status" value="1"/>
</dbReference>
<sequence length="239" mass="25977">EYPLTGFPARIVAAHLLNVVANTVIAARAMATVAQAAAAAVATRLLFLILLQTHSSMPLLGKPVETAQERDSILELLFFKLSVRIHSSGLLALAMIAFFAHVTHETGQEINGPSKDYCDENNKEYPCAQGKGYYGLGPIQLSWNFNYGLAGKSIGFDSLTNPQIVATNNVVSFKTGLWFWMNHCHGIITSGQGFGATIRAVNGDLECHGANPNTDNARVKYYREYCDKLGVDPGNNIRC</sequence>
<keyword evidence="7" id="KW-1185">Reference proteome</keyword>
<dbReference type="OrthoDB" id="5985073at2759"/>
<dbReference type="PANTHER" id="PTHR22595:SF193">
    <property type="entry name" value="ENDOCHITINASE EP3"/>
    <property type="match status" value="1"/>
</dbReference>
<accession>A0A8S0PSG1</accession>
<organism evidence="6 7">
    <name type="scientific">Olea europaea subsp. europaea</name>
    <dbReference type="NCBI Taxonomy" id="158383"/>
    <lineage>
        <taxon>Eukaryota</taxon>
        <taxon>Viridiplantae</taxon>
        <taxon>Streptophyta</taxon>
        <taxon>Embryophyta</taxon>
        <taxon>Tracheophyta</taxon>
        <taxon>Spermatophyta</taxon>
        <taxon>Magnoliopsida</taxon>
        <taxon>eudicotyledons</taxon>
        <taxon>Gunneridae</taxon>
        <taxon>Pentapetalae</taxon>
        <taxon>asterids</taxon>
        <taxon>lamiids</taxon>
        <taxon>Lamiales</taxon>
        <taxon>Oleaceae</taxon>
        <taxon>Oleeae</taxon>
        <taxon>Olea</taxon>
    </lineage>
</organism>
<feature type="non-terminal residue" evidence="6">
    <location>
        <position position="1"/>
    </location>
</feature>
<gene>
    <name evidence="6" type="ORF">OLEA9_A066587</name>
</gene>
<dbReference type="GO" id="GO:0016998">
    <property type="term" value="P:cell wall macromolecule catabolic process"/>
    <property type="evidence" value="ECO:0007669"/>
    <property type="project" value="InterPro"/>
</dbReference>
<evidence type="ECO:0000313" key="6">
    <source>
        <dbReference type="EMBL" id="CAA2957015.1"/>
    </source>
</evidence>
<dbReference type="GO" id="GO:0004568">
    <property type="term" value="F:chitinase activity"/>
    <property type="evidence" value="ECO:0007669"/>
    <property type="project" value="InterPro"/>
</dbReference>
<evidence type="ECO:0000256" key="2">
    <source>
        <dbReference type="ARBA" id="ARBA00022821"/>
    </source>
</evidence>